<proteinExistence type="predicted"/>
<evidence type="ECO:0000313" key="2">
    <source>
        <dbReference type="Proteomes" id="UP001059617"/>
    </source>
</evidence>
<dbReference type="RefSeq" id="WP_259866751.1">
    <property type="nucleotide sequence ID" value="NZ_BAAAST010000144.1"/>
</dbReference>
<keyword evidence="2" id="KW-1185">Reference proteome</keyword>
<accession>A0ABY5WCM6</accession>
<evidence type="ECO:0000313" key="1">
    <source>
        <dbReference type="EMBL" id="UWP87004.1"/>
    </source>
</evidence>
<protein>
    <recommendedName>
        <fullName evidence="3">Lipoprotein</fullName>
    </recommendedName>
</protein>
<organism evidence="1 2">
    <name type="scientific">Dactylosporangium fulvum</name>
    <dbReference type="NCBI Taxonomy" id="53359"/>
    <lineage>
        <taxon>Bacteria</taxon>
        <taxon>Bacillati</taxon>
        <taxon>Actinomycetota</taxon>
        <taxon>Actinomycetes</taxon>
        <taxon>Micromonosporales</taxon>
        <taxon>Micromonosporaceae</taxon>
        <taxon>Dactylosporangium</taxon>
    </lineage>
</organism>
<dbReference type="EMBL" id="CP073720">
    <property type="protein sequence ID" value="UWP87004.1"/>
    <property type="molecule type" value="Genomic_DNA"/>
</dbReference>
<dbReference type="Proteomes" id="UP001059617">
    <property type="component" value="Chromosome"/>
</dbReference>
<reference evidence="1" key="1">
    <citation type="submission" date="2021-04" db="EMBL/GenBank/DDBJ databases">
        <authorList>
            <person name="Hartkoorn R.C."/>
            <person name="Beaudoing E."/>
            <person name="Hot D."/>
        </authorList>
    </citation>
    <scope>NUCLEOTIDE SEQUENCE</scope>
    <source>
        <strain evidence="1">NRRL B-16292</strain>
    </source>
</reference>
<reference evidence="1" key="2">
    <citation type="submission" date="2022-09" db="EMBL/GenBank/DDBJ databases">
        <title>Biosynthetic gene clusters of Dactylosporangioum fulvum.</title>
        <authorList>
            <person name="Caradec T."/>
        </authorList>
    </citation>
    <scope>NUCLEOTIDE SEQUENCE</scope>
    <source>
        <strain evidence="1">NRRL B-16292</strain>
    </source>
</reference>
<dbReference type="PROSITE" id="PS51257">
    <property type="entry name" value="PROKAR_LIPOPROTEIN"/>
    <property type="match status" value="1"/>
</dbReference>
<gene>
    <name evidence="1" type="ORF">Dfulv_23285</name>
</gene>
<sequence>MRWSVLVVGVAVALAAAGCGDGGGAGSGDQREPSPQASAGFRLTADELWDRYPAGAAWQTTGLLSGTIATIRVTTGSEIPACGKQKVPTPASAGGHLESGMTDKYLRTSSFGVVLPDTAAAEAFLAQLKTTATACESVTAATRTAAAGGTDAQRAGRTRWGGFDVEFPYTGGRGALGFRQRGNVVVAVFVSTSETSGHAAEMTFDTLDTNLGMLLDRIDGTAVPRKVPVGQVDADAVCGMVGKDTLATLAGGRIDQRVITTDVGVGCTHTSASGTKVRITRLQTAAPKTGVFTTDDGVGVSKGGTVVALTVTPKAALTAEQWTKVGEEISGKL</sequence>
<name>A0ABY5WCM6_9ACTN</name>
<evidence type="ECO:0008006" key="3">
    <source>
        <dbReference type="Google" id="ProtNLM"/>
    </source>
</evidence>